<feature type="binding site" description="axial binding residue" evidence="1">
    <location>
        <position position="325"/>
    </location>
    <ligand>
        <name>heme</name>
        <dbReference type="ChEBI" id="CHEBI:30413"/>
    </ligand>
    <ligandPart>
        <name>Fe</name>
        <dbReference type="ChEBI" id="CHEBI:18248"/>
    </ligandPart>
</feature>
<dbReference type="PRINTS" id="PR00385">
    <property type="entry name" value="P450"/>
</dbReference>
<dbReference type="PRINTS" id="PR00463">
    <property type="entry name" value="EP450I"/>
</dbReference>
<dbReference type="GO" id="GO:0020037">
    <property type="term" value="F:heme binding"/>
    <property type="evidence" value="ECO:0007669"/>
    <property type="project" value="InterPro"/>
</dbReference>
<dbReference type="PANTHER" id="PTHR24305:SF199">
    <property type="entry name" value="P450, PUTATIVE (EUROFUNG)-RELATED"/>
    <property type="match status" value="1"/>
</dbReference>
<accession>A0A6G1IMV4</accession>
<protein>
    <submittedName>
        <fullName evidence="2">Cytochrome P450</fullName>
    </submittedName>
</protein>
<dbReference type="InterPro" id="IPR002401">
    <property type="entry name" value="Cyt_P450_E_grp-I"/>
</dbReference>
<dbReference type="EMBL" id="MU005603">
    <property type="protein sequence ID" value="KAF2679428.1"/>
    <property type="molecule type" value="Genomic_DNA"/>
</dbReference>
<dbReference type="Proteomes" id="UP000799291">
    <property type="component" value="Unassembled WGS sequence"/>
</dbReference>
<evidence type="ECO:0000256" key="1">
    <source>
        <dbReference type="PIRSR" id="PIRSR602401-1"/>
    </source>
</evidence>
<comment type="cofactor">
    <cofactor evidence="1">
        <name>heme</name>
        <dbReference type="ChEBI" id="CHEBI:30413"/>
    </cofactor>
</comment>
<dbReference type="InterPro" id="IPR001128">
    <property type="entry name" value="Cyt_P450"/>
</dbReference>
<gene>
    <name evidence="2" type="ORF">K458DRAFT_422246</name>
</gene>
<proteinExistence type="predicted"/>
<dbReference type="OrthoDB" id="1470350at2759"/>
<sequence>MAIDEDAHARNRRALMGAFTEHAVVEHAAVLEDHVSLLVQRFRDRVDAGRGKAVVNMVDWVNYLTFDISGALSFGSSFDSVKNGKAHPWVEISCSFGKGLALMASVNFFAPLDRAFAYAIPETVRRKMTYHRELVHERFMQRLGMVGKQASQDYVGSVLKYNEEKGEVRVPIQELEANMAVLIFAGSETTATALVSTINALLRQPEELGKLVDEIRGAFGSVDEITVASVGKLEYLTAVLKEGIRLGPPAAVGLPRVVPNPGETICGRWVPGDTFVSLNQYPAYRSPSNFTHPSSFIPSRFLPSTPFPNDNTAVFEPFLVGRHKCLGQKLAWAEMRLLLAQMLWEFDIGGVEGEVYGDFGERRTYLFWEKGSLNVEVRPRNGSDACSSLSPDAIPPINA</sequence>
<reference evidence="2" key="1">
    <citation type="journal article" date="2020" name="Stud. Mycol.">
        <title>101 Dothideomycetes genomes: a test case for predicting lifestyles and emergence of pathogens.</title>
        <authorList>
            <person name="Haridas S."/>
            <person name="Albert R."/>
            <person name="Binder M."/>
            <person name="Bloem J."/>
            <person name="Labutti K."/>
            <person name="Salamov A."/>
            <person name="Andreopoulos B."/>
            <person name="Baker S."/>
            <person name="Barry K."/>
            <person name="Bills G."/>
            <person name="Bluhm B."/>
            <person name="Cannon C."/>
            <person name="Castanera R."/>
            <person name="Culley D."/>
            <person name="Daum C."/>
            <person name="Ezra D."/>
            <person name="Gonzalez J."/>
            <person name="Henrissat B."/>
            <person name="Kuo A."/>
            <person name="Liang C."/>
            <person name="Lipzen A."/>
            <person name="Lutzoni F."/>
            <person name="Magnuson J."/>
            <person name="Mondo S."/>
            <person name="Nolan M."/>
            <person name="Ohm R."/>
            <person name="Pangilinan J."/>
            <person name="Park H.-J."/>
            <person name="Ramirez L."/>
            <person name="Alfaro M."/>
            <person name="Sun H."/>
            <person name="Tritt A."/>
            <person name="Yoshinaga Y."/>
            <person name="Zwiers L.-H."/>
            <person name="Turgeon B."/>
            <person name="Goodwin S."/>
            <person name="Spatafora J."/>
            <person name="Crous P."/>
            <person name="Grigoriev I."/>
        </authorList>
    </citation>
    <scope>NUCLEOTIDE SEQUENCE</scope>
    <source>
        <strain evidence="2">CBS 122367</strain>
    </source>
</reference>
<dbReference type="SUPFAM" id="SSF48264">
    <property type="entry name" value="Cytochrome P450"/>
    <property type="match status" value="1"/>
</dbReference>
<dbReference type="GO" id="GO:0005506">
    <property type="term" value="F:iron ion binding"/>
    <property type="evidence" value="ECO:0007669"/>
    <property type="project" value="InterPro"/>
</dbReference>
<dbReference type="PANTHER" id="PTHR24305">
    <property type="entry name" value="CYTOCHROME P450"/>
    <property type="match status" value="1"/>
</dbReference>
<dbReference type="AlphaFoldDB" id="A0A6G1IMV4"/>
<organism evidence="2 3">
    <name type="scientific">Lentithecium fluviatile CBS 122367</name>
    <dbReference type="NCBI Taxonomy" id="1168545"/>
    <lineage>
        <taxon>Eukaryota</taxon>
        <taxon>Fungi</taxon>
        <taxon>Dikarya</taxon>
        <taxon>Ascomycota</taxon>
        <taxon>Pezizomycotina</taxon>
        <taxon>Dothideomycetes</taxon>
        <taxon>Pleosporomycetidae</taxon>
        <taxon>Pleosporales</taxon>
        <taxon>Massarineae</taxon>
        <taxon>Lentitheciaceae</taxon>
        <taxon>Lentithecium</taxon>
    </lineage>
</organism>
<name>A0A6G1IMV4_9PLEO</name>
<keyword evidence="3" id="KW-1185">Reference proteome</keyword>
<dbReference type="CDD" id="cd11058">
    <property type="entry name" value="CYP60B-like"/>
    <property type="match status" value="1"/>
</dbReference>
<keyword evidence="1" id="KW-0479">Metal-binding</keyword>
<dbReference type="GO" id="GO:0016705">
    <property type="term" value="F:oxidoreductase activity, acting on paired donors, with incorporation or reduction of molecular oxygen"/>
    <property type="evidence" value="ECO:0007669"/>
    <property type="project" value="InterPro"/>
</dbReference>
<dbReference type="InterPro" id="IPR036396">
    <property type="entry name" value="Cyt_P450_sf"/>
</dbReference>
<evidence type="ECO:0000313" key="2">
    <source>
        <dbReference type="EMBL" id="KAF2679428.1"/>
    </source>
</evidence>
<keyword evidence="1" id="KW-0408">Iron</keyword>
<dbReference type="Gene3D" id="1.10.630.10">
    <property type="entry name" value="Cytochrome P450"/>
    <property type="match status" value="1"/>
</dbReference>
<keyword evidence="1" id="KW-0349">Heme</keyword>
<dbReference type="InterPro" id="IPR050121">
    <property type="entry name" value="Cytochrome_P450_monoxygenase"/>
</dbReference>
<evidence type="ECO:0000313" key="3">
    <source>
        <dbReference type="Proteomes" id="UP000799291"/>
    </source>
</evidence>
<dbReference type="GO" id="GO:0004497">
    <property type="term" value="F:monooxygenase activity"/>
    <property type="evidence" value="ECO:0007669"/>
    <property type="project" value="InterPro"/>
</dbReference>
<dbReference type="Pfam" id="PF00067">
    <property type="entry name" value="p450"/>
    <property type="match status" value="1"/>
</dbReference>